<dbReference type="GO" id="GO:0006508">
    <property type="term" value="P:proteolysis"/>
    <property type="evidence" value="ECO:0007669"/>
    <property type="project" value="UniProtKB-KW"/>
</dbReference>
<reference evidence="5 6" key="1">
    <citation type="submission" date="2016-10" db="EMBL/GenBank/DDBJ databases">
        <authorList>
            <person name="de Groot N.N."/>
        </authorList>
    </citation>
    <scope>NUCLEOTIDE SEQUENCE [LARGE SCALE GENOMIC DNA]</scope>
    <source>
        <strain evidence="5 6">CGMCC 1.7659</strain>
    </source>
</reference>
<dbReference type="AlphaFoldDB" id="A0A1I4VVN6"/>
<evidence type="ECO:0000256" key="3">
    <source>
        <dbReference type="ARBA" id="ARBA00022801"/>
    </source>
</evidence>
<dbReference type="InterPro" id="IPR006433">
    <property type="entry name" value="Prohead_protease"/>
</dbReference>
<gene>
    <name evidence="5" type="ORF">SAMN05216289_10380</name>
</gene>
<evidence type="ECO:0000256" key="2">
    <source>
        <dbReference type="ARBA" id="ARBA00022670"/>
    </source>
</evidence>
<dbReference type="EMBL" id="FOVF01000003">
    <property type="protein sequence ID" value="SFN05069.1"/>
    <property type="molecule type" value="Genomic_DNA"/>
</dbReference>
<accession>A0A1I4VVN6</accession>
<dbReference type="GO" id="GO:0008233">
    <property type="term" value="F:peptidase activity"/>
    <property type="evidence" value="ECO:0007669"/>
    <property type="project" value="UniProtKB-KW"/>
</dbReference>
<keyword evidence="2" id="KW-0645">Protease</keyword>
<keyword evidence="6" id="KW-1185">Reference proteome</keyword>
<name>A0A1I4VVN6_9GAMM</name>
<feature type="domain" description="Prohead serine protease" evidence="4">
    <location>
        <begin position="13"/>
        <end position="153"/>
    </location>
</feature>
<evidence type="ECO:0000256" key="1">
    <source>
        <dbReference type="ARBA" id="ARBA00022612"/>
    </source>
</evidence>
<dbReference type="NCBIfam" id="TIGR01543">
    <property type="entry name" value="proheadase_HK97"/>
    <property type="match status" value="1"/>
</dbReference>
<dbReference type="STRING" id="578942.SAMN05216289_10380"/>
<dbReference type="RefSeq" id="WP_092404792.1">
    <property type="nucleotide sequence ID" value="NZ_FOVF01000003.1"/>
</dbReference>
<proteinExistence type="predicted"/>
<dbReference type="OrthoDB" id="9804926at2"/>
<dbReference type="InterPro" id="IPR054613">
    <property type="entry name" value="Peptidase_S78_dom"/>
</dbReference>
<dbReference type="Proteomes" id="UP000198575">
    <property type="component" value="Unassembled WGS sequence"/>
</dbReference>
<keyword evidence="3" id="KW-0378">Hydrolase</keyword>
<protein>
    <recommendedName>
        <fullName evidence="4">Prohead serine protease domain-containing protein</fullName>
    </recommendedName>
</protein>
<sequence length="220" mass="23601">MHATLSALRTKLTTTDSTAGTFRGLASTFGGEPDDFGDVVLRGAFAASLAAHKAKGTRPAMLWHHRLEDPIGVWTSLRETAEGLEVEGRLNLDVARGREAHALMLDDALALSIGYRVMPNGSMVERGIQYLQQVDLLEVSAVSIPANSNARITEVKGILGSPGEFEHAVRDALGLSARQAKRLCAGGWSAMVRDEPAERTDSDLVAIASQIRAITKSLRN</sequence>
<evidence type="ECO:0000313" key="6">
    <source>
        <dbReference type="Proteomes" id="UP000198575"/>
    </source>
</evidence>
<keyword evidence="1" id="KW-1188">Viral release from host cell</keyword>
<evidence type="ECO:0000259" key="4">
    <source>
        <dbReference type="Pfam" id="PF04586"/>
    </source>
</evidence>
<organism evidence="5 6">
    <name type="scientific">Dokdonella immobilis</name>
    <dbReference type="NCBI Taxonomy" id="578942"/>
    <lineage>
        <taxon>Bacteria</taxon>
        <taxon>Pseudomonadati</taxon>
        <taxon>Pseudomonadota</taxon>
        <taxon>Gammaproteobacteria</taxon>
        <taxon>Lysobacterales</taxon>
        <taxon>Rhodanobacteraceae</taxon>
        <taxon>Dokdonella</taxon>
    </lineage>
</organism>
<evidence type="ECO:0000313" key="5">
    <source>
        <dbReference type="EMBL" id="SFN05069.1"/>
    </source>
</evidence>
<dbReference type="Pfam" id="PF04586">
    <property type="entry name" value="Peptidase_S78"/>
    <property type="match status" value="1"/>
</dbReference>